<protein>
    <submittedName>
        <fullName evidence="1">Uncharacterized protein</fullName>
    </submittedName>
</protein>
<evidence type="ECO:0000313" key="1">
    <source>
        <dbReference type="EMBL" id="GBR77497.1"/>
    </source>
</evidence>
<dbReference type="AlphaFoldDB" id="A0A388TJK2"/>
<sequence length="126" mass="14542">MRIKINSIKNAGDIDNERVVLVAVLADDIGHYLLFNTTRNDNGSVSTRLQYPFWLPDKEVSAGDLIVIYTKSGKDKDKQYSRSTTHFLYRGMEHPIWDGERQDPLLMDIRKWAPLRSDSADKDEDE</sequence>
<name>A0A388TJK2_9BACT</name>
<evidence type="ECO:0000313" key="2">
    <source>
        <dbReference type="Proteomes" id="UP000282196"/>
    </source>
</evidence>
<gene>
    <name evidence="1" type="ORF">RDn1_156</name>
</gene>
<proteinExistence type="predicted"/>
<reference evidence="1 2" key="1">
    <citation type="journal article" date="2019" name="ISME J.">
        <title>Genome analyses of uncultured TG2/ZB3 bacteria in 'Margulisbacteria' specifically attached to ectosymbiotic spirochetes of protists in the termite gut.</title>
        <authorList>
            <person name="Utami Y.D."/>
            <person name="Kuwahara H."/>
            <person name="Igai K."/>
            <person name="Murakami T."/>
            <person name="Sugaya K."/>
            <person name="Morikawa T."/>
            <person name="Nagura Y."/>
            <person name="Yuki M."/>
            <person name="Deevong P."/>
            <person name="Inoue T."/>
            <person name="Kihara K."/>
            <person name="Lo N."/>
            <person name="Yamada A."/>
            <person name="Ohkuma M."/>
            <person name="Hongoh Y."/>
        </authorList>
    </citation>
    <scope>NUCLEOTIDE SEQUENCE [LARGE SCALE GENOMIC DNA]</scope>
    <source>
        <strain evidence="1">RsDinE6-01</strain>
    </source>
</reference>
<keyword evidence="2" id="KW-1185">Reference proteome</keyword>
<dbReference type="Proteomes" id="UP000282196">
    <property type="component" value="Unassembled WGS sequence"/>
</dbReference>
<accession>A0A388TJK2</accession>
<comment type="caution">
    <text evidence="1">The sequence shown here is derived from an EMBL/GenBank/DDBJ whole genome shotgun (WGS) entry which is preliminary data.</text>
</comment>
<organism evidence="1 2">
    <name type="scientific">Candidatus Termititenax dinenymphae</name>
    <dbReference type="NCBI Taxonomy" id="2218523"/>
    <lineage>
        <taxon>Bacteria</taxon>
        <taxon>Bacillati</taxon>
        <taxon>Candidatus Margulisiibacteriota</taxon>
        <taxon>Candidatus Termititenacia</taxon>
        <taxon>Candidatus Termititenacales</taxon>
        <taxon>Candidatus Termititenacaceae</taxon>
        <taxon>Candidatus Termititenax</taxon>
    </lineage>
</organism>
<dbReference type="EMBL" id="BGZP01000002">
    <property type="protein sequence ID" value="GBR77497.1"/>
    <property type="molecule type" value="Genomic_DNA"/>
</dbReference>